<feature type="domain" description="Glycoside hydrolase family 3 C-terminal" evidence="2">
    <location>
        <begin position="40"/>
        <end position="125"/>
    </location>
</feature>
<name>X1QGH2_9ZZZZ</name>
<proteinExistence type="predicted"/>
<feature type="non-terminal residue" evidence="3">
    <location>
        <position position="126"/>
    </location>
</feature>
<keyword evidence="1" id="KW-0378">Hydrolase</keyword>
<reference evidence="3" key="1">
    <citation type="journal article" date="2014" name="Front. Microbiol.">
        <title>High frequency of phylogenetically diverse reductive dehalogenase-homologous genes in deep subseafloor sedimentary metagenomes.</title>
        <authorList>
            <person name="Kawai M."/>
            <person name="Futagami T."/>
            <person name="Toyoda A."/>
            <person name="Takaki Y."/>
            <person name="Nishi S."/>
            <person name="Hori S."/>
            <person name="Arai W."/>
            <person name="Tsubouchi T."/>
            <person name="Morono Y."/>
            <person name="Uchiyama I."/>
            <person name="Ito T."/>
            <person name="Fujiyama A."/>
            <person name="Inagaki F."/>
            <person name="Takami H."/>
        </authorList>
    </citation>
    <scope>NUCLEOTIDE SEQUENCE</scope>
    <source>
        <strain evidence="3">Expedition CK06-06</strain>
    </source>
</reference>
<dbReference type="InterPro" id="IPR036881">
    <property type="entry name" value="Glyco_hydro_3_C_sf"/>
</dbReference>
<organism evidence="3">
    <name type="scientific">marine sediment metagenome</name>
    <dbReference type="NCBI Taxonomy" id="412755"/>
    <lineage>
        <taxon>unclassified sequences</taxon>
        <taxon>metagenomes</taxon>
        <taxon>ecological metagenomes</taxon>
    </lineage>
</organism>
<dbReference type="AlphaFoldDB" id="X1QGH2"/>
<dbReference type="PANTHER" id="PTHR30620:SF123">
    <property type="entry name" value="BETA-XYLOSIDASE"/>
    <property type="match status" value="1"/>
</dbReference>
<dbReference type="InterPro" id="IPR051915">
    <property type="entry name" value="Cellulose_Degrad_GH3"/>
</dbReference>
<evidence type="ECO:0000256" key="1">
    <source>
        <dbReference type="ARBA" id="ARBA00022801"/>
    </source>
</evidence>
<dbReference type="GO" id="GO:0008422">
    <property type="term" value="F:beta-glucosidase activity"/>
    <property type="evidence" value="ECO:0007669"/>
    <property type="project" value="TreeGrafter"/>
</dbReference>
<sequence length="126" mass="13940">SVKFWLGLFDNPYVDPEYAEKICDCKEHRKLASKAARKAMVLLKNDGILPLSRDLKSIAVIGPNANKVRLGGYSGYGIKAVTPLEGIKRKVSRDMQVYFAEGCDLTGSSREGFEEAIKVTQRSDVT</sequence>
<accession>X1QGH2</accession>
<dbReference type="PANTHER" id="PTHR30620">
    <property type="entry name" value="PERIPLASMIC BETA-GLUCOSIDASE-RELATED"/>
    <property type="match status" value="1"/>
</dbReference>
<gene>
    <name evidence="3" type="ORF">S06H3_64094</name>
</gene>
<evidence type="ECO:0000259" key="2">
    <source>
        <dbReference type="Pfam" id="PF01915"/>
    </source>
</evidence>
<dbReference type="GO" id="GO:0009251">
    <property type="term" value="P:glucan catabolic process"/>
    <property type="evidence" value="ECO:0007669"/>
    <property type="project" value="TreeGrafter"/>
</dbReference>
<feature type="non-terminal residue" evidence="3">
    <location>
        <position position="1"/>
    </location>
</feature>
<evidence type="ECO:0000313" key="3">
    <source>
        <dbReference type="EMBL" id="GAI50115.1"/>
    </source>
</evidence>
<dbReference type="SUPFAM" id="SSF52279">
    <property type="entry name" value="Beta-D-glucan exohydrolase, C-terminal domain"/>
    <property type="match status" value="1"/>
</dbReference>
<dbReference type="InterPro" id="IPR002772">
    <property type="entry name" value="Glyco_hydro_3_C"/>
</dbReference>
<protein>
    <recommendedName>
        <fullName evidence="2">Glycoside hydrolase family 3 C-terminal domain-containing protein</fullName>
    </recommendedName>
</protein>
<dbReference type="Gene3D" id="3.40.50.1700">
    <property type="entry name" value="Glycoside hydrolase family 3 C-terminal domain"/>
    <property type="match status" value="1"/>
</dbReference>
<dbReference type="Pfam" id="PF01915">
    <property type="entry name" value="Glyco_hydro_3_C"/>
    <property type="match status" value="1"/>
</dbReference>
<comment type="caution">
    <text evidence="3">The sequence shown here is derived from an EMBL/GenBank/DDBJ whole genome shotgun (WGS) entry which is preliminary data.</text>
</comment>
<dbReference type="EMBL" id="BARV01042696">
    <property type="protein sequence ID" value="GAI50115.1"/>
    <property type="molecule type" value="Genomic_DNA"/>
</dbReference>